<evidence type="ECO:0000313" key="3">
    <source>
        <dbReference type="Proteomes" id="UP000676649"/>
    </source>
</evidence>
<sequence length="232" mass="24595">MKRLNLMASMATIGLLFVAQPAGAFVYGYSGESVNNVLELSSGNLDIYNSGSYWGGYSLTPGTTGTQGYTVALPTDPGLHNTAVNDFFVFNISGLSAPVTSATLQLQTFYVSNPAVTSIVTFYDYTGSIPELISAAGDDSVTIPTFNDLQSGKVYGSQSYDTGATPLPYKDITLNSNFLTDLNSAIAAHDQFFALGGHLTAAAVPEADEWMFIVFGSLLMTVVAARKKCLLD</sequence>
<dbReference type="AlphaFoldDB" id="A0A975MLK8"/>
<feature type="signal peptide" evidence="1">
    <location>
        <begin position="1"/>
        <end position="24"/>
    </location>
</feature>
<protein>
    <recommendedName>
        <fullName evidence="4">PEP-CTERM protein-sorting domain-containing protein</fullName>
    </recommendedName>
</protein>
<evidence type="ECO:0000313" key="2">
    <source>
        <dbReference type="EMBL" id="QWF70057.1"/>
    </source>
</evidence>
<name>A0A975MLK8_9GAMM</name>
<evidence type="ECO:0000256" key="1">
    <source>
        <dbReference type="SAM" id="SignalP"/>
    </source>
</evidence>
<keyword evidence="1" id="KW-0732">Signal</keyword>
<evidence type="ECO:0008006" key="4">
    <source>
        <dbReference type="Google" id="ProtNLM"/>
    </source>
</evidence>
<proteinExistence type="predicted"/>
<accession>A0A975MLK8</accession>
<feature type="chain" id="PRO_5038023397" description="PEP-CTERM protein-sorting domain-containing protein" evidence="1">
    <location>
        <begin position="25"/>
        <end position="232"/>
    </location>
</feature>
<gene>
    <name evidence="2" type="ORF">KEF85_11925</name>
</gene>
<keyword evidence="3" id="KW-1185">Reference proteome</keyword>
<reference evidence="2" key="1">
    <citation type="submission" date="2021-04" db="EMBL/GenBank/DDBJ databases">
        <title>Draft genome sequence data of methanotrophic Methylovulum sp. strain S1L and Methylomonas sp. strain S2AM isolated from boreal lake water columns.</title>
        <authorList>
            <person name="Rissanen A.J."/>
            <person name="Mangayil R."/>
            <person name="Svenning M.M."/>
            <person name="Khanongnuch R."/>
        </authorList>
    </citation>
    <scope>NUCLEOTIDE SEQUENCE</scope>
    <source>
        <strain evidence="2">S2AM</strain>
    </source>
</reference>
<dbReference type="KEGG" id="mpad:KEF85_11925"/>
<dbReference type="Proteomes" id="UP000676649">
    <property type="component" value="Chromosome"/>
</dbReference>
<dbReference type="RefSeq" id="WP_215580854.1">
    <property type="nucleotide sequence ID" value="NZ_CP073754.1"/>
</dbReference>
<organism evidence="2 3">
    <name type="scientific">Methylomonas paludis</name>
    <dbReference type="NCBI Taxonomy" id="1173101"/>
    <lineage>
        <taxon>Bacteria</taxon>
        <taxon>Pseudomonadati</taxon>
        <taxon>Pseudomonadota</taxon>
        <taxon>Gammaproteobacteria</taxon>
        <taxon>Methylococcales</taxon>
        <taxon>Methylococcaceae</taxon>
        <taxon>Methylomonas</taxon>
    </lineage>
</organism>
<dbReference type="EMBL" id="CP073754">
    <property type="protein sequence ID" value="QWF70057.1"/>
    <property type="molecule type" value="Genomic_DNA"/>
</dbReference>